<keyword evidence="4" id="KW-0472">Membrane</keyword>
<dbReference type="CDD" id="cd15848">
    <property type="entry name" value="SNARE_syntaxin1-like"/>
    <property type="match status" value="1"/>
</dbReference>
<feature type="coiled-coil region" evidence="3">
    <location>
        <begin position="175"/>
        <end position="202"/>
    </location>
</feature>
<comment type="similarity">
    <text evidence="2">Belongs to the syntaxin family.</text>
</comment>
<protein>
    <recommendedName>
        <fullName evidence="5">t-SNARE coiled-coil homology domain-containing protein</fullName>
    </recommendedName>
</protein>
<keyword evidence="3" id="KW-0175">Coiled coil</keyword>
<dbReference type="GO" id="GO:0048278">
    <property type="term" value="P:vesicle docking"/>
    <property type="evidence" value="ECO:0007669"/>
    <property type="project" value="TreeGrafter"/>
</dbReference>
<dbReference type="PANTHER" id="PTHR19957:SF307">
    <property type="entry name" value="PROTEIN SSO1-RELATED"/>
    <property type="match status" value="1"/>
</dbReference>
<dbReference type="GO" id="GO:0012505">
    <property type="term" value="C:endomembrane system"/>
    <property type="evidence" value="ECO:0007669"/>
    <property type="project" value="TreeGrafter"/>
</dbReference>
<comment type="caution">
    <text evidence="6">The sequence shown here is derived from an EMBL/GenBank/DDBJ whole genome shotgun (WGS) entry which is preliminary data.</text>
</comment>
<dbReference type="PANTHER" id="PTHR19957">
    <property type="entry name" value="SYNTAXIN"/>
    <property type="match status" value="1"/>
</dbReference>
<evidence type="ECO:0000256" key="3">
    <source>
        <dbReference type="SAM" id="Coils"/>
    </source>
</evidence>
<gene>
    <name evidence="6" type="ORF">MNOR_LOCUS25702</name>
</gene>
<feature type="transmembrane region" description="Helical" evidence="4">
    <location>
        <begin position="263"/>
        <end position="284"/>
    </location>
</feature>
<dbReference type="InterPro" id="IPR000727">
    <property type="entry name" value="T_SNARE_dom"/>
</dbReference>
<sequence>MVRDRLKEFQDAARAAGNTPADTSLQVEPGDDPLLALLDNIGILYTNLKKISSEVSDIQRKIHTAHESHQRMQIDDEIDKLKSEARKVRKGLDEIKSKASTDDIIGFVANTHHLSLAIRLSQAIYDLSGLSTDTHDRHMQYVRKELLITRGRDFQEDIDENELEALLEQPKEIFAGNLIKETQEARQQLQDLQDRHEAVRSLEKSITELAHLFQDLAVLVHEQGEKVDRIENYTFIAKEKAAAAQVQLKEAVVNQHKARKKKFICGLIGTVVVVVVLLIIIFSFV</sequence>
<keyword evidence="7" id="KW-1185">Reference proteome</keyword>
<evidence type="ECO:0000256" key="2">
    <source>
        <dbReference type="ARBA" id="ARBA00009063"/>
    </source>
</evidence>
<dbReference type="Proteomes" id="UP001497623">
    <property type="component" value="Unassembled WGS sequence"/>
</dbReference>
<dbReference type="GO" id="GO:0006906">
    <property type="term" value="P:vesicle fusion"/>
    <property type="evidence" value="ECO:0007669"/>
    <property type="project" value="TreeGrafter"/>
</dbReference>
<evidence type="ECO:0000256" key="1">
    <source>
        <dbReference type="ARBA" id="ARBA00004211"/>
    </source>
</evidence>
<dbReference type="GO" id="GO:0005886">
    <property type="term" value="C:plasma membrane"/>
    <property type="evidence" value="ECO:0007669"/>
    <property type="project" value="TreeGrafter"/>
</dbReference>
<proteinExistence type="inferred from homology"/>
<dbReference type="GO" id="GO:0005484">
    <property type="term" value="F:SNAP receptor activity"/>
    <property type="evidence" value="ECO:0007669"/>
    <property type="project" value="TreeGrafter"/>
</dbReference>
<dbReference type="GO" id="GO:0031201">
    <property type="term" value="C:SNARE complex"/>
    <property type="evidence" value="ECO:0007669"/>
    <property type="project" value="TreeGrafter"/>
</dbReference>
<dbReference type="PROSITE" id="PS50192">
    <property type="entry name" value="T_SNARE"/>
    <property type="match status" value="1"/>
</dbReference>
<dbReference type="GO" id="GO:0006887">
    <property type="term" value="P:exocytosis"/>
    <property type="evidence" value="ECO:0007669"/>
    <property type="project" value="TreeGrafter"/>
</dbReference>
<feature type="domain" description="T-SNARE coiled-coil homology" evidence="5">
    <location>
        <begin position="189"/>
        <end position="251"/>
    </location>
</feature>
<dbReference type="GO" id="GO:0000149">
    <property type="term" value="F:SNARE binding"/>
    <property type="evidence" value="ECO:0007669"/>
    <property type="project" value="TreeGrafter"/>
</dbReference>
<accession>A0AAV2RK79</accession>
<dbReference type="SMART" id="SM00397">
    <property type="entry name" value="t_SNARE"/>
    <property type="match status" value="1"/>
</dbReference>
<evidence type="ECO:0000256" key="4">
    <source>
        <dbReference type="SAM" id="Phobius"/>
    </source>
</evidence>
<dbReference type="AlphaFoldDB" id="A0AAV2RK79"/>
<dbReference type="InterPro" id="IPR010989">
    <property type="entry name" value="SNARE"/>
</dbReference>
<evidence type="ECO:0000313" key="7">
    <source>
        <dbReference type="Proteomes" id="UP001497623"/>
    </source>
</evidence>
<dbReference type="EMBL" id="CAXKWB010024844">
    <property type="protein sequence ID" value="CAL4126764.1"/>
    <property type="molecule type" value="Genomic_DNA"/>
</dbReference>
<organism evidence="6 7">
    <name type="scientific">Meganyctiphanes norvegica</name>
    <name type="common">Northern krill</name>
    <name type="synonym">Thysanopoda norvegica</name>
    <dbReference type="NCBI Taxonomy" id="48144"/>
    <lineage>
        <taxon>Eukaryota</taxon>
        <taxon>Metazoa</taxon>
        <taxon>Ecdysozoa</taxon>
        <taxon>Arthropoda</taxon>
        <taxon>Crustacea</taxon>
        <taxon>Multicrustacea</taxon>
        <taxon>Malacostraca</taxon>
        <taxon>Eumalacostraca</taxon>
        <taxon>Eucarida</taxon>
        <taxon>Euphausiacea</taxon>
        <taxon>Euphausiidae</taxon>
        <taxon>Meganyctiphanes</taxon>
    </lineage>
</organism>
<dbReference type="Gene3D" id="1.20.58.70">
    <property type="match status" value="1"/>
</dbReference>
<dbReference type="InterPro" id="IPR045242">
    <property type="entry name" value="Syntaxin"/>
</dbReference>
<evidence type="ECO:0000259" key="5">
    <source>
        <dbReference type="PROSITE" id="PS50192"/>
    </source>
</evidence>
<comment type="subcellular location">
    <subcellularLocation>
        <location evidence="1">Membrane</location>
        <topology evidence="1">Single-pass type IV membrane protein</topology>
    </subcellularLocation>
</comment>
<reference evidence="6 7" key="1">
    <citation type="submission" date="2024-05" db="EMBL/GenBank/DDBJ databases">
        <authorList>
            <person name="Wallberg A."/>
        </authorList>
    </citation>
    <scope>NUCLEOTIDE SEQUENCE [LARGE SCALE GENOMIC DNA]</scope>
</reference>
<dbReference type="Pfam" id="PF05739">
    <property type="entry name" value="SNARE"/>
    <property type="match status" value="1"/>
</dbReference>
<dbReference type="GO" id="GO:0006886">
    <property type="term" value="P:intracellular protein transport"/>
    <property type="evidence" value="ECO:0007669"/>
    <property type="project" value="TreeGrafter"/>
</dbReference>
<keyword evidence="4" id="KW-0812">Transmembrane</keyword>
<dbReference type="SUPFAM" id="SSF47661">
    <property type="entry name" value="t-snare proteins"/>
    <property type="match status" value="1"/>
</dbReference>
<keyword evidence="4" id="KW-1133">Transmembrane helix</keyword>
<evidence type="ECO:0000313" key="6">
    <source>
        <dbReference type="EMBL" id="CAL4126764.1"/>
    </source>
</evidence>
<name>A0AAV2RK79_MEGNR</name>